<dbReference type="InterPro" id="IPR051158">
    <property type="entry name" value="Metallophosphoesterase_sf"/>
</dbReference>
<dbReference type="CDD" id="cd07385">
    <property type="entry name" value="MPP_YkuE_C"/>
    <property type="match status" value="1"/>
</dbReference>
<name>A0A4S3B583_9ENTE</name>
<proteinExistence type="predicted"/>
<accession>A0A4S3B583</accession>
<dbReference type="RefSeq" id="WP_136137021.1">
    <property type="nucleotide sequence ID" value="NZ_SDGV01000017.1"/>
</dbReference>
<dbReference type="GO" id="GO:0008758">
    <property type="term" value="F:UDP-2,3-diacylglucosamine hydrolase activity"/>
    <property type="evidence" value="ECO:0007669"/>
    <property type="project" value="TreeGrafter"/>
</dbReference>
<dbReference type="PANTHER" id="PTHR31302:SF25">
    <property type="entry name" value="PHOSPHOESTERASE"/>
    <property type="match status" value="1"/>
</dbReference>
<reference evidence="2 3" key="1">
    <citation type="submission" date="2019-01" db="EMBL/GenBank/DDBJ databases">
        <title>Vagococcus silagei sp. nov. isolated from brewer's grain.</title>
        <authorList>
            <person name="Guu J.-R."/>
        </authorList>
    </citation>
    <scope>NUCLEOTIDE SEQUENCE [LARGE SCALE GENOMIC DNA]</scope>
    <source>
        <strain evidence="2 3">2B-2</strain>
    </source>
</reference>
<dbReference type="EMBL" id="SDGV01000017">
    <property type="protein sequence ID" value="THB60773.1"/>
    <property type="molecule type" value="Genomic_DNA"/>
</dbReference>
<comment type="caution">
    <text evidence="2">The sequence shown here is derived from an EMBL/GenBank/DDBJ whole genome shotgun (WGS) entry which is preliminary data.</text>
</comment>
<dbReference type="AlphaFoldDB" id="A0A4S3B583"/>
<feature type="domain" description="Calcineurin-like phosphoesterase" evidence="1">
    <location>
        <begin position="47"/>
        <end position="213"/>
    </location>
</feature>
<dbReference type="Pfam" id="PF00149">
    <property type="entry name" value="Metallophos"/>
    <property type="match status" value="1"/>
</dbReference>
<dbReference type="Proteomes" id="UP000310506">
    <property type="component" value="Unassembled WGS sequence"/>
</dbReference>
<dbReference type="GO" id="GO:0016020">
    <property type="term" value="C:membrane"/>
    <property type="evidence" value="ECO:0007669"/>
    <property type="project" value="GOC"/>
</dbReference>
<dbReference type="PANTHER" id="PTHR31302">
    <property type="entry name" value="TRANSMEMBRANE PROTEIN WITH METALLOPHOSPHOESTERASE DOMAIN-RELATED"/>
    <property type="match status" value="1"/>
</dbReference>
<gene>
    <name evidence="2" type="ORF">ESZ54_07330</name>
</gene>
<dbReference type="InterPro" id="IPR004843">
    <property type="entry name" value="Calcineurin-like_PHP"/>
</dbReference>
<keyword evidence="3" id="KW-1185">Reference proteome</keyword>
<evidence type="ECO:0000313" key="3">
    <source>
        <dbReference type="Proteomes" id="UP000310506"/>
    </source>
</evidence>
<dbReference type="GO" id="GO:0009245">
    <property type="term" value="P:lipid A biosynthetic process"/>
    <property type="evidence" value="ECO:0007669"/>
    <property type="project" value="TreeGrafter"/>
</dbReference>
<dbReference type="SUPFAM" id="SSF56300">
    <property type="entry name" value="Metallo-dependent phosphatases"/>
    <property type="match status" value="1"/>
</dbReference>
<evidence type="ECO:0000259" key="1">
    <source>
        <dbReference type="Pfam" id="PF00149"/>
    </source>
</evidence>
<protein>
    <submittedName>
        <fullName evidence="2">Metallophosphoesterase</fullName>
    </submittedName>
</protein>
<sequence length="273" mass="30181">MKKIVKKLMIIIILIIVLITIYAFKIEPSLVSVKTTELGKKGSKNQLKVIQLADTHLSESHNVEYLPEIIEKVNNEDPDLIVFTGDLFDNFAKYGAEIDVSKYLSQLKAKQGKFAVWGNHDYGGGAANAYEEIMKESGFTLLNNSGETLKLANGKRMFIGGLDDSILGQPSVPDLLSYRKDEDFSLILTHEPDVATHFNKEGVDLTLAGHSHGGQVKLPFTKPIKTRLAEKYTKGFYKLSDGTQLFVSSGIGTTRINARFGVKPEINAYQVGL</sequence>
<dbReference type="Gene3D" id="3.60.21.10">
    <property type="match status" value="1"/>
</dbReference>
<organism evidence="2 3">
    <name type="scientific">Vagococcus silagei</name>
    <dbReference type="NCBI Taxonomy" id="2508885"/>
    <lineage>
        <taxon>Bacteria</taxon>
        <taxon>Bacillati</taxon>
        <taxon>Bacillota</taxon>
        <taxon>Bacilli</taxon>
        <taxon>Lactobacillales</taxon>
        <taxon>Enterococcaceae</taxon>
        <taxon>Vagococcus</taxon>
    </lineage>
</organism>
<dbReference type="OrthoDB" id="9780884at2"/>
<dbReference type="InterPro" id="IPR029052">
    <property type="entry name" value="Metallo-depent_PP-like"/>
</dbReference>
<evidence type="ECO:0000313" key="2">
    <source>
        <dbReference type="EMBL" id="THB60773.1"/>
    </source>
</evidence>